<evidence type="ECO:0000313" key="8">
    <source>
        <dbReference type="Proteomes" id="UP001497382"/>
    </source>
</evidence>
<accession>A0AAV2C0Z8</accession>
<dbReference type="PANTHER" id="PTHR11241">
    <property type="entry name" value="DEOXYURIDINE 5'-TRIPHOSPHATE NUCLEOTIDOHYDROLASE"/>
    <property type="match status" value="1"/>
</dbReference>
<evidence type="ECO:0000256" key="4">
    <source>
        <dbReference type="ARBA" id="ARBA00023080"/>
    </source>
</evidence>
<feature type="domain" description="dUTPase-like" evidence="6">
    <location>
        <begin position="15"/>
        <end position="144"/>
    </location>
</feature>
<dbReference type="Pfam" id="PF00692">
    <property type="entry name" value="dUTPase"/>
    <property type="match status" value="1"/>
</dbReference>
<evidence type="ECO:0000313" key="7">
    <source>
        <dbReference type="EMBL" id="CAL1302184.1"/>
    </source>
</evidence>
<dbReference type="GO" id="GO:0000287">
    <property type="term" value="F:magnesium ion binding"/>
    <property type="evidence" value="ECO:0007669"/>
    <property type="project" value="UniProtKB-UniRule"/>
</dbReference>
<dbReference type="Proteomes" id="UP001497382">
    <property type="component" value="Unassembled WGS sequence"/>
</dbReference>
<comment type="caution">
    <text evidence="7">The sequence shown here is derived from an EMBL/GenBank/DDBJ whole genome shotgun (WGS) entry which is preliminary data.</text>
</comment>
<keyword evidence="5" id="KW-0460">Magnesium</keyword>
<keyword evidence="3 5" id="KW-0378">Hydrolase</keyword>
<dbReference type="GO" id="GO:0046081">
    <property type="term" value="P:dUTP catabolic process"/>
    <property type="evidence" value="ECO:0007669"/>
    <property type="project" value="UniProtKB-UniRule"/>
</dbReference>
<evidence type="ECO:0000259" key="6">
    <source>
        <dbReference type="Pfam" id="PF00692"/>
    </source>
</evidence>
<dbReference type="PANTHER" id="PTHR11241:SF0">
    <property type="entry name" value="DEOXYURIDINE 5'-TRIPHOSPHATE NUCLEOTIDOHYDROLASE"/>
    <property type="match status" value="1"/>
</dbReference>
<dbReference type="InterPro" id="IPR008181">
    <property type="entry name" value="dUTPase"/>
</dbReference>
<sequence>MSEANRLNFFKTNLNAKIPTRSTEDSVGYDLFTPNEIIIHPDESPKEIDTGIAMEMYGEYFGYIRSKSRIAKSYPDLFLKAGVIDPGYRGSIKVLFYNKGKNDIIFNAGDAIAQLLFIPVYLPELVEVSKIDDKTQRGRRGFGQVYYDSLNK</sequence>
<organism evidence="7 8">
    <name type="scientific">Larinioides sclopetarius</name>
    <dbReference type="NCBI Taxonomy" id="280406"/>
    <lineage>
        <taxon>Eukaryota</taxon>
        <taxon>Metazoa</taxon>
        <taxon>Ecdysozoa</taxon>
        <taxon>Arthropoda</taxon>
        <taxon>Chelicerata</taxon>
        <taxon>Arachnida</taxon>
        <taxon>Araneae</taxon>
        <taxon>Araneomorphae</taxon>
        <taxon>Entelegynae</taxon>
        <taxon>Araneoidea</taxon>
        <taxon>Araneidae</taxon>
        <taxon>Larinioides</taxon>
    </lineage>
</organism>
<gene>
    <name evidence="7" type="ORF">LARSCL_LOCUS22952</name>
</gene>
<dbReference type="InterPro" id="IPR036157">
    <property type="entry name" value="dUTPase-like_sf"/>
</dbReference>
<evidence type="ECO:0000256" key="5">
    <source>
        <dbReference type="RuleBase" id="RU367024"/>
    </source>
</evidence>
<keyword evidence="5" id="KW-0479">Metal-binding</keyword>
<dbReference type="InterPro" id="IPR029054">
    <property type="entry name" value="dUTPase-like"/>
</dbReference>
<reference evidence="7 8" key="1">
    <citation type="submission" date="2024-04" db="EMBL/GenBank/DDBJ databases">
        <authorList>
            <person name="Rising A."/>
            <person name="Reimegard J."/>
            <person name="Sonavane S."/>
            <person name="Akerstrom W."/>
            <person name="Nylinder S."/>
            <person name="Hedman E."/>
            <person name="Kallberg Y."/>
        </authorList>
    </citation>
    <scope>NUCLEOTIDE SEQUENCE [LARGE SCALE GENOMIC DNA]</scope>
</reference>
<dbReference type="AlphaFoldDB" id="A0AAV2C0Z8"/>
<comment type="similarity">
    <text evidence="2 5">Belongs to the dUTPase family.</text>
</comment>
<comment type="cofactor">
    <cofactor evidence="5">
        <name>Mg(2+)</name>
        <dbReference type="ChEBI" id="CHEBI:18420"/>
    </cofactor>
</comment>
<keyword evidence="4 5" id="KW-0546">Nucleotide metabolism</keyword>
<dbReference type="EMBL" id="CAXIEN010001586">
    <property type="protein sequence ID" value="CAL1302184.1"/>
    <property type="molecule type" value="Genomic_DNA"/>
</dbReference>
<dbReference type="InterPro" id="IPR033704">
    <property type="entry name" value="dUTPase_trimeric"/>
</dbReference>
<evidence type="ECO:0000256" key="2">
    <source>
        <dbReference type="ARBA" id="ARBA00006581"/>
    </source>
</evidence>
<dbReference type="CDD" id="cd07557">
    <property type="entry name" value="trimeric_dUTPase"/>
    <property type="match status" value="1"/>
</dbReference>
<comment type="pathway">
    <text evidence="1 5">Pyrimidine metabolism; dUMP biosynthesis; dUMP from dCTP (dUTP route): step 2/2.</text>
</comment>
<dbReference type="GO" id="GO:0006226">
    <property type="term" value="P:dUMP biosynthetic process"/>
    <property type="evidence" value="ECO:0007669"/>
    <property type="project" value="UniProtKB-UniRule"/>
</dbReference>
<dbReference type="Gene3D" id="2.70.40.10">
    <property type="match status" value="1"/>
</dbReference>
<protein>
    <recommendedName>
        <fullName evidence="5">Deoxyuridine 5'-triphosphate nucleotidohydrolase</fullName>
        <shortName evidence="5">dUTPase</shortName>
        <ecNumber evidence="5">3.6.1.23</ecNumber>
    </recommendedName>
    <alternativeName>
        <fullName evidence="5">dUTP pyrophosphatase</fullName>
    </alternativeName>
</protein>
<evidence type="ECO:0000256" key="3">
    <source>
        <dbReference type="ARBA" id="ARBA00022801"/>
    </source>
</evidence>
<comment type="catalytic activity">
    <reaction evidence="5">
        <text>dUTP + H2O = dUMP + diphosphate + H(+)</text>
        <dbReference type="Rhea" id="RHEA:10248"/>
        <dbReference type="ChEBI" id="CHEBI:15377"/>
        <dbReference type="ChEBI" id="CHEBI:15378"/>
        <dbReference type="ChEBI" id="CHEBI:33019"/>
        <dbReference type="ChEBI" id="CHEBI:61555"/>
        <dbReference type="ChEBI" id="CHEBI:246422"/>
        <dbReference type="EC" id="3.6.1.23"/>
    </reaction>
</comment>
<dbReference type="GO" id="GO:0004170">
    <property type="term" value="F:dUTP diphosphatase activity"/>
    <property type="evidence" value="ECO:0007669"/>
    <property type="project" value="UniProtKB-UniRule"/>
</dbReference>
<proteinExistence type="inferred from homology"/>
<evidence type="ECO:0000256" key="1">
    <source>
        <dbReference type="ARBA" id="ARBA00005142"/>
    </source>
</evidence>
<name>A0AAV2C0Z8_9ARAC</name>
<comment type="function">
    <text evidence="5">Involved in nucleotide metabolism via production of dUMP, the immediate precursor of thymidine nucleotides, and decreases the intracellular concentration of dUTP so that uracil cannot be incorporated into DNA.</text>
</comment>
<dbReference type="EC" id="3.6.1.23" evidence="5"/>
<dbReference type="SUPFAM" id="SSF51283">
    <property type="entry name" value="dUTPase-like"/>
    <property type="match status" value="1"/>
</dbReference>
<keyword evidence="8" id="KW-1185">Reference proteome</keyword>